<sequence>MRFAAVALGVGFVGTILASNIQGPNAASAESLVSAMRPSAEITGSIAPAGAKAPTTAVRLIDLRNGATCKMAGPAEAAAGFRRMPIGPDCAASPELARVAYWKTTDDGALIMADSGGATVLQFIPGDGVLFESVYPSNALITIVPARS</sequence>
<protein>
    <recommendedName>
        <fullName evidence="4">Alkaline proteinase inhibitor/ Outer membrane lipoprotein Omp19 domain-containing protein</fullName>
    </recommendedName>
</protein>
<accession>A0A7W6MKJ8</accession>
<gene>
    <name evidence="2" type="ORF">GGR04_002885</name>
</gene>
<dbReference type="RefSeq" id="WP_183200578.1">
    <property type="nucleotide sequence ID" value="NZ_JACIEK010000007.1"/>
</dbReference>
<organism evidence="2 3">
    <name type="scientific">Aureimonas pseudogalii</name>
    <dbReference type="NCBI Taxonomy" id="1744844"/>
    <lineage>
        <taxon>Bacteria</taxon>
        <taxon>Pseudomonadati</taxon>
        <taxon>Pseudomonadota</taxon>
        <taxon>Alphaproteobacteria</taxon>
        <taxon>Hyphomicrobiales</taxon>
        <taxon>Aurantimonadaceae</taxon>
        <taxon>Aureimonas</taxon>
    </lineage>
</organism>
<dbReference type="EMBL" id="JACIEK010000007">
    <property type="protein sequence ID" value="MBB3999030.1"/>
    <property type="molecule type" value="Genomic_DNA"/>
</dbReference>
<dbReference type="Proteomes" id="UP000542776">
    <property type="component" value="Unassembled WGS sequence"/>
</dbReference>
<name>A0A7W6MKJ8_9HYPH</name>
<dbReference type="InterPro" id="IPR016085">
    <property type="entry name" value="Protease_inh_B-barrel_dom"/>
</dbReference>
<evidence type="ECO:0008006" key="4">
    <source>
        <dbReference type="Google" id="ProtNLM"/>
    </source>
</evidence>
<comment type="caution">
    <text evidence="2">The sequence shown here is derived from an EMBL/GenBank/DDBJ whole genome shotgun (WGS) entry which is preliminary data.</text>
</comment>
<reference evidence="2 3" key="1">
    <citation type="submission" date="2020-08" db="EMBL/GenBank/DDBJ databases">
        <title>Genomic Encyclopedia of Type Strains, Phase IV (KMG-IV): sequencing the most valuable type-strain genomes for metagenomic binning, comparative biology and taxonomic classification.</title>
        <authorList>
            <person name="Goeker M."/>
        </authorList>
    </citation>
    <scope>NUCLEOTIDE SEQUENCE [LARGE SCALE GENOMIC DNA]</scope>
    <source>
        <strain evidence="2 3">DSM 102238</strain>
    </source>
</reference>
<proteinExistence type="predicted"/>
<keyword evidence="3" id="KW-1185">Reference proteome</keyword>
<dbReference type="GO" id="GO:0004866">
    <property type="term" value="F:endopeptidase inhibitor activity"/>
    <property type="evidence" value="ECO:0007669"/>
    <property type="project" value="InterPro"/>
</dbReference>
<feature type="chain" id="PRO_5030558782" description="Alkaline proteinase inhibitor/ Outer membrane lipoprotein Omp19 domain-containing protein" evidence="1">
    <location>
        <begin position="19"/>
        <end position="148"/>
    </location>
</feature>
<dbReference type="SUPFAM" id="SSF50882">
    <property type="entry name" value="beta-Barrel protease inhibitors"/>
    <property type="match status" value="1"/>
</dbReference>
<keyword evidence="1" id="KW-0732">Signal</keyword>
<dbReference type="AlphaFoldDB" id="A0A7W6MKJ8"/>
<evidence type="ECO:0000313" key="3">
    <source>
        <dbReference type="Proteomes" id="UP000542776"/>
    </source>
</evidence>
<evidence type="ECO:0000313" key="2">
    <source>
        <dbReference type="EMBL" id="MBB3999030.1"/>
    </source>
</evidence>
<evidence type="ECO:0000256" key="1">
    <source>
        <dbReference type="SAM" id="SignalP"/>
    </source>
</evidence>
<feature type="signal peptide" evidence="1">
    <location>
        <begin position="1"/>
        <end position="18"/>
    </location>
</feature>